<keyword evidence="1" id="KW-1133">Transmembrane helix</keyword>
<name>A0A5A9XQN2_9BACT</name>
<evidence type="ECO:0000313" key="2">
    <source>
        <dbReference type="EMBL" id="KAA0894943.1"/>
    </source>
</evidence>
<feature type="transmembrane region" description="Helical" evidence="1">
    <location>
        <begin position="138"/>
        <end position="160"/>
    </location>
</feature>
<reference evidence="2 3" key="1">
    <citation type="submission" date="2019-04" db="EMBL/GenBank/DDBJ databases">
        <title>Geobacter ruber sp. nov., ferric-reducing bacteria isolated from paddy soil.</title>
        <authorList>
            <person name="Xu Z."/>
            <person name="Masuda Y."/>
            <person name="Itoh H."/>
            <person name="Senoo K."/>
        </authorList>
    </citation>
    <scope>NUCLEOTIDE SEQUENCE [LARGE SCALE GENOMIC DNA]</scope>
    <source>
        <strain evidence="2 3">Red88</strain>
    </source>
</reference>
<feature type="transmembrane region" description="Helical" evidence="1">
    <location>
        <begin position="12"/>
        <end position="38"/>
    </location>
</feature>
<accession>A0A5A9XQN2</accession>
<comment type="caution">
    <text evidence="2">The sequence shown here is derived from an EMBL/GenBank/DDBJ whole genome shotgun (WGS) entry which is preliminary data.</text>
</comment>
<keyword evidence="1" id="KW-0812">Transmembrane</keyword>
<feature type="transmembrane region" description="Helical" evidence="1">
    <location>
        <begin position="58"/>
        <end position="79"/>
    </location>
</feature>
<dbReference type="Proteomes" id="UP000324298">
    <property type="component" value="Unassembled WGS sequence"/>
</dbReference>
<dbReference type="OrthoDB" id="156858at2"/>
<dbReference type="AlphaFoldDB" id="A0A5A9XQN2"/>
<keyword evidence="3" id="KW-1185">Reference proteome</keyword>
<evidence type="ECO:0000313" key="3">
    <source>
        <dbReference type="Proteomes" id="UP000324298"/>
    </source>
</evidence>
<evidence type="ECO:0000256" key="1">
    <source>
        <dbReference type="SAM" id="Phobius"/>
    </source>
</evidence>
<gene>
    <name evidence="2" type="ORF">ET418_00015</name>
</gene>
<dbReference type="EMBL" id="SRSD01000001">
    <property type="protein sequence ID" value="KAA0894943.1"/>
    <property type="molecule type" value="Genomic_DNA"/>
</dbReference>
<organism evidence="2 3">
    <name type="scientific">Oryzomonas rubra</name>
    <dbReference type="NCBI Taxonomy" id="2509454"/>
    <lineage>
        <taxon>Bacteria</taxon>
        <taxon>Pseudomonadati</taxon>
        <taxon>Thermodesulfobacteriota</taxon>
        <taxon>Desulfuromonadia</taxon>
        <taxon>Geobacterales</taxon>
        <taxon>Geobacteraceae</taxon>
        <taxon>Oryzomonas</taxon>
    </lineage>
</organism>
<feature type="transmembrane region" description="Helical" evidence="1">
    <location>
        <begin position="91"/>
        <end position="110"/>
    </location>
</feature>
<keyword evidence="1" id="KW-0472">Membrane</keyword>
<dbReference type="Pfam" id="PF10027">
    <property type="entry name" value="DUF2269"/>
    <property type="match status" value="1"/>
</dbReference>
<protein>
    <submittedName>
        <fullName evidence="2">DUF2269 family protein</fullName>
    </submittedName>
</protein>
<dbReference type="InterPro" id="IPR018729">
    <property type="entry name" value="DUF2269_transmembrane"/>
</dbReference>
<dbReference type="RefSeq" id="WP_149305528.1">
    <property type="nucleotide sequence ID" value="NZ_SRSD01000001.1"/>
</dbReference>
<sequence length="182" mass="21018">MQVLEEYSTVSIVLKFTHIISSCIWFGTVVCIGVLLYLNHESGSTAELNAFNLGIHYLDNYLIGPSVIISILSGVFLCFCKKLQLFACRWVIKKWLGSLIAVAFGLIWLAPWLRELEIICKINQFMVFTIPGYYRAYYLNHISLVVQEIMLLYLILISLLKPCADHKNCIHCRERFGYKRDE</sequence>
<proteinExistence type="predicted"/>